<gene>
    <name evidence="8" type="ORF">Fcan01_03119</name>
</gene>
<keyword evidence="4" id="KW-0408">Iron</keyword>
<sequence length="521" mass="59706">MRQGCRLCGAFSRPTKTASPGVLIGALRRQCFLQDYNVNNHRKLCQSSAQCSGQFGVGTGKQARLAVDLESSAERFMMSNNLKPKQHPGVFHLTRRSLPPKFIEAAQRVLSHENLSRLLESTSAFRNYLWSRHLPIEEAEYRQKVEKVEDNIQIKEDIMRPFLSAEQLEKLEAARDGKIKNHLKRDIYHWEAINYDKAKALQYLLVRSAGEYAALLQIFSEIQRRDNQFQPNTLCDFGSGIGTTVWASKTVWPKNVQEVLCADVSKEMNELAERLLRGGSMNNDHGFPALYFRQFLAQSFKVSYDLVVSAYSLMELPSLKHRLKALDILWKKTNNYLVIVEQGSSAGFKAIIEARDYILELDKGHKSELSHVFSPCPQESPCPRFVHDDSTCNFYVKHQVLYPFHQDNTGTETFCYVVLKKGPRDPEDERWPRVVRDSMIRKKHCICRVCTNEGQLAEVLLTKNKHSQMLYRVGRKSKCGDLLPVKEIKDHDVSTQFEPEELNDFVDSGSKTSSNDTNITY</sequence>
<keyword evidence="2" id="KW-0479">Metal-binding</keyword>
<evidence type="ECO:0000256" key="4">
    <source>
        <dbReference type="ARBA" id="ARBA00023004"/>
    </source>
</evidence>
<dbReference type="AlphaFoldDB" id="A0A226F1H8"/>
<comment type="caution">
    <text evidence="8">The sequence shown here is derived from an EMBL/GenBank/DDBJ whole genome shotgun (WGS) entry which is preliminary data.</text>
</comment>
<dbReference type="GO" id="GO:0008168">
    <property type="term" value="F:methyltransferase activity"/>
    <property type="evidence" value="ECO:0007669"/>
    <property type="project" value="UniProtKB-KW"/>
</dbReference>
<dbReference type="GO" id="GO:0051536">
    <property type="term" value="F:iron-sulfur cluster binding"/>
    <property type="evidence" value="ECO:0007669"/>
    <property type="project" value="UniProtKB-KW"/>
</dbReference>
<keyword evidence="8" id="KW-0808">Transferase</keyword>
<evidence type="ECO:0000313" key="9">
    <source>
        <dbReference type="Proteomes" id="UP000198287"/>
    </source>
</evidence>
<evidence type="ECO:0000256" key="5">
    <source>
        <dbReference type="ARBA" id="ARBA00023014"/>
    </source>
</evidence>
<dbReference type="PANTHER" id="PTHR13184:SF5">
    <property type="entry name" value="METHYLTRANSFERASE-LIKE PROTEIN 17, MITOCHONDRIAL"/>
    <property type="match status" value="1"/>
</dbReference>
<dbReference type="EMBL" id="LNIX01000001">
    <property type="protein sequence ID" value="OXA63328.1"/>
    <property type="molecule type" value="Genomic_DNA"/>
</dbReference>
<dbReference type="GO" id="GO:0032259">
    <property type="term" value="P:methylation"/>
    <property type="evidence" value="ECO:0007669"/>
    <property type="project" value="UniProtKB-KW"/>
</dbReference>
<protein>
    <submittedName>
        <fullName evidence="8">Methyltransferase-like protein 17, mitochondrial</fullName>
    </submittedName>
</protein>
<evidence type="ECO:0000313" key="8">
    <source>
        <dbReference type="EMBL" id="OXA63328.1"/>
    </source>
</evidence>
<evidence type="ECO:0000256" key="1">
    <source>
        <dbReference type="ARBA" id="ARBA00004173"/>
    </source>
</evidence>
<dbReference type="GO" id="GO:0005763">
    <property type="term" value="C:mitochondrial small ribosomal subunit"/>
    <property type="evidence" value="ECO:0007669"/>
    <property type="project" value="TreeGrafter"/>
</dbReference>
<dbReference type="InterPro" id="IPR029063">
    <property type="entry name" value="SAM-dependent_MTases_sf"/>
</dbReference>
<keyword evidence="8" id="KW-0489">Methyltransferase</keyword>
<keyword evidence="6" id="KW-0496">Mitochondrion</keyword>
<comment type="function">
    <text evidence="7">Mitochondrial ribosome (mitoribosome) assembly factor. Binds at the interface of the head and body domains of the mitochondrial small ribosomal subunit (mt-SSU), occluding the mRNA channel and preventing compaction of the head domain towards the body. Probable inactive methyltransferase: retains the characteristic folding and ability to bind S-adenosyl-L-methionine, but it probably lost its methyltransferase activity.</text>
</comment>
<organism evidence="8 9">
    <name type="scientific">Folsomia candida</name>
    <name type="common">Springtail</name>
    <dbReference type="NCBI Taxonomy" id="158441"/>
    <lineage>
        <taxon>Eukaryota</taxon>
        <taxon>Metazoa</taxon>
        <taxon>Ecdysozoa</taxon>
        <taxon>Arthropoda</taxon>
        <taxon>Hexapoda</taxon>
        <taxon>Collembola</taxon>
        <taxon>Entomobryomorpha</taxon>
        <taxon>Isotomoidea</taxon>
        <taxon>Isotomidae</taxon>
        <taxon>Proisotominae</taxon>
        <taxon>Folsomia</taxon>
    </lineage>
</organism>
<reference evidence="8 9" key="1">
    <citation type="submission" date="2015-12" db="EMBL/GenBank/DDBJ databases">
        <title>The genome of Folsomia candida.</title>
        <authorList>
            <person name="Faddeeva A."/>
            <person name="Derks M.F."/>
            <person name="Anvar Y."/>
            <person name="Smit S."/>
            <person name="Van Straalen N."/>
            <person name="Roelofs D."/>
        </authorList>
    </citation>
    <scope>NUCLEOTIDE SEQUENCE [LARGE SCALE GENOMIC DNA]</scope>
    <source>
        <strain evidence="8 9">VU population</strain>
        <tissue evidence="8">Whole body</tissue>
    </source>
</reference>
<dbReference type="InterPro" id="IPR052571">
    <property type="entry name" value="Mt_RNA_Methyltransferase"/>
</dbReference>
<dbReference type="OrthoDB" id="421327at2759"/>
<proteinExistence type="predicted"/>
<evidence type="ECO:0000256" key="6">
    <source>
        <dbReference type="ARBA" id="ARBA00023128"/>
    </source>
</evidence>
<comment type="subcellular location">
    <subcellularLocation>
        <location evidence="1">Mitochondrion</location>
    </subcellularLocation>
</comment>
<name>A0A226F1H8_FOLCA</name>
<dbReference type="PANTHER" id="PTHR13184">
    <property type="entry name" value="37S RIBOSOMAL PROTEIN S22"/>
    <property type="match status" value="1"/>
</dbReference>
<dbReference type="GO" id="GO:0003735">
    <property type="term" value="F:structural constituent of ribosome"/>
    <property type="evidence" value="ECO:0007669"/>
    <property type="project" value="TreeGrafter"/>
</dbReference>
<evidence type="ECO:0000256" key="2">
    <source>
        <dbReference type="ARBA" id="ARBA00022723"/>
    </source>
</evidence>
<dbReference type="GO" id="GO:0046872">
    <property type="term" value="F:metal ion binding"/>
    <property type="evidence" value="ECO:0007669"/>
    <property type="project" value="UniProtKB-KW"/>
</dbReference>
<evidence type="ECO:0000256" key="7">
    <source>
        <dbReference type="ARBA" id="ARBA00045681"/>
    </source>
</evidence>
<dbReference type="Pfam" id="PF09243">
    <property type="entry name" value="Rsm22"/>
    <property type="match status" value="1"/>
</dbReference>
<keyword evidence="3" id="KW-0809">Transit peptide</keyword>
<keyword evidence="9" id="KW-1185">Reference proteome</keyword>
<dbReference type="STRING" id="158441.A0A226F1H8"/>
<dbReference type="OMA" id="PRKHPGI"/>
<evidence type="ECO:0000256" key="3">
    <source>
        <dbReference type="ARBA" id="ARBA00022946"/>
    </source>
</evidence>
<dbReference type="Proteomes" id="UP000198287">
    <property type="component" value="Unassembled WGS sequence"/>
</dbReference>
<keyword evidence="5" id="KW-0411">Iron-sulfur</keyword>
<dbReference type="SUPFAM" id="SSF53335">
    <property type="entry name" value="S-adenosyl-L-methionine-dependent methyltransferases"/>
    <property type="match status" value="1"/>
</dbReference>
<accession>A0A226F1H8</accession>
<dbReference type="GO" id="GO:0006412">
    <property type="term" value="P:translation"/>
    <property type="evidence" value="ECO:0007669"/>
    <property type="project" value="InterPro"/>
</dbReference>
<dbReference type="InterPro" id="IPR015324">
    <property type="entry name" value="Ribosomal_Rsm22-like"/>
</dbReference>
<dbReference type="Gene3D" id="3.40.50.150">
    <property type="entry name" value="Vaccinia Virus protein VP39"/>
    <property type="match status" value="1"/>
</dbReference>